<proteinExistence type="predicted"/>
<keyword evidence="2" id="KW-1133">Transmembrane helix</keyword>
<evidence type="ECO:0000256" key="3">
    <source>
        <dbReference type="SAM" id="SignalP"/>
    </source>
</evidence>
<feature type="signal peptide" evidence="3">
    <location>
        <begin position="1"/>
        <end position="22"/>
    </location>
</feature>
<reference evidence="4" key="1">
    <citation type="submission" date="2020-11" db="EMBL/GenBank/DDBJ databases">
        <title>The chromosome-scale genome resource for two endophytic Fusarium species: F. culmorum and F. pseudograminearum.</title>
        <authorList>
            <person name="Yuan Z."/>
        </authorList>
    </citation>
    <scope>NUCLEOTIDE SEQUENCE</scope>
    <source>
        <strain evidence="4">Class2-1B</strain>
    </source>
</reference>
<gene>
    <name evidence="4" type="ORF">HYE67_005261</name>
</gene>
<evidence type="ECO:0000256" key="1">
    <source>
        <dbReference type="SAM" id="MobiDB-lite"/>
    </source>
</evidence>
<evidence type="ECO:0000256" key="2">
    <source>
        <dbReference type="SAM" id="Phobius"/>
    </source>
</evidence>
<dbReference type="EMBL" id="CP064748">
    <property type="protein sequence ID" value="QPC63030.1"/>
    <property type="molecule type" value="Genomic_DNA"/>
</dbReference>
<name>A0A7S8D773_FUSCU</name>
<feature type="compositionally biased region" description="Polar residues" evidence="1">
    <location>
        <begin position="129"/>
        <end position="140"/>
    </location>
</feature>
<keyword evidence="3" id="KW-0732">Signal</keyword>
<feature type="compositionally biased region" description="Basic and acidic residues" evidence="1">
    <location>
        <begin position="237"/>
        <end position="255"/>
    </location>
</feature>
<dbReference type="Proteomes" id="UP000663297">
    <property type="component" value="Chromosome 2"/>
</dbReference>
<sequence length="265" mass="29028">MLLIPILSLVVVLFTTLTDCYSKFIRPPEYNEDQDADKDMRRNSPYVEGAKISILFDTNIRNAELRICQVIDHDECKADDESESNELEAEYDIAKTATNDEDTVYWFGLWDGEDGPRLARSQYVNVSAPESQESSSVMISETSTLATQLSTTQEPTSTATEPISTTVSPELNEGTSSPSNSGLSRGERAGAIAGGVIGALLILGFAGWLLWTRFVKNKANKNSPAEIPDQSQSQECSEARVELPVDDVTNARDYAKSPTGLYEAP</sequence>
<organism evidence="4 5">
    <name type="scientific">Fusarium culmorum</name>
    <dbReference type="NCBI Taxonomy" id="5516"/>
    <lineage>
        <taxon>Eukaryota</taxon>
        <taxon>Fungi</taxon>
        <taxon>Dikarya</taxon>
        <taxon>Ascomycota</taxon>
        <taxon>Pezizomycotina</taxon>
        <taxon>Sordariomycetes</taxon>
        <taxon>Hypocreomycetidae</taxon>
        <taxon>Hypocreales</taxon>
        <taxon>Nectriaceae</taxon>
        <taxon>Fusarium</taxon>
    </lineage>
</organism>
<feature type="compositionally biased region" description="Polar residues" evidence="1">
    <location>
        <begin position="155"/>
        <end position="183"/>
    </location>
</feature>
<keyword evidence="2" id="KW-0472">Membrane</keyword>
<evidence type="ECO:0000313" key="5">
    <source>
        <dbReference type="Proteomes" id="UP000663297"/>
    </source>
</evidence>
<evidence type="ECO:0000313" key="4">
    <source>
        <dbReference type="EMBL" id="QPC63030.1"/>
    </source>
</evidence>
<keyword evidence="2" id="KW-0812">Transmembrane</keyword>
<feature type="region of interest" description="Disordered" evidence="1">
    <location>
        <begin position="221"/>
        <end position="265"/>
    </location>
</feature>
<feature type="compositionally biased region" description="Low complexity" evidence="1">
    <location>
        <begin position="141"/>
        <end position="154"/>
    </location>
</feature>
<feature type="chain" id="PRO_5030773250" description="Mid2 domain-containing protein" evidence="3">
    <location>
        <begin position="23"/>
        <end position="265"/>
    </location>
</feature>
<feature type="region of interest" description="Disordered" evidence="1">
    <location>
        <begin position="129"/>
        <end position="185"/>
    </location>
</feature>
<feature type="transmembrane region" description="Helical" evidence="2">
    <location>
        <begin position="189"/>
        <end position="211"/>
    </location>
</feature>
<evidence type="ECO:0008006" key="6">
    <source>
        <dbReference type="Google" id="ProtNLM"/>
    </source>
</evidence>
<protein>
    <recommendedName>
        <fullName evidence="6">Mid2 domain-containing protein</fullName>
    </recommendedName>
</protein>
<dbReference type="AlphaFoldDB" id="A0A7S8D773"/>
<accession>A0A7S8D773</accession>